<accession>A0A2A2G8G6</accession>
<dbReference type="EMBL" id="NSKE01000010">
    <property type="protein sequence ID" value="PAU93113.1"/>
    <property type="molecule type" value="Genomic_DNA"/>
</dbReference>
<dbReference type="RefSeq" id="WP_095607295.1">
    <property type="nucleotide sequence ID" value="NZ_NSKE01000010.1"/>
</dbReference>
<comment type="caution">
    <text evidence="3">The sequence shown here is derived from an EMBL/GenBank/DDBJ whole genome shotgun (WGS) entry which is preliminary data.</text>
</comment>
<keyword evidence="4" id="KW-1185">Reference proteome</keyword>
<comment type="function">
    <text evidence="2">Converts GTP to 7,8-dihydroneopterin triphosphate.</text>
</comment>
<comment type="similarity">
    <text evidence="2">Belongs to the GTP cyclohydrolase IV family.</text>
</comment>
<comment type="pathway">
    <text evidence="2">Cofactor biosynthesis; 7,8-dihydroneopterin triphosphate biosynthesis; 7,8-dihydroneopterin triphosphate from GTP: step 1/1.</text>
</comment>
<proteinExistence type="inferred from homology"/>
<reference evidence="3 4" key="1">
    <citation type="submission" date="2017-08" db="EMBL/GenBank/DDBJ databases">
        <title>Aliifodinibius alkalisoli sp. nov., isolated from saline alkaline soil.</title>
        <authorList>
            <person name="Liu D."/>
            <person name="Zhang G."/>
        </authorList>
    </citation>
    <scope>NUCLEOTIDE SEQUENCE [LARGE SCALE GENOMIC DNA]</scope>
    <source>
        <strain evidence="3 4">WN023</strain>
    </source>
</reference>
<protein>
    <recommendedName>
        <fullName evidence="2">GTP cyclohydrolase FolE2</fullName>
        <ecNumber evidence="2">3.5.4.16</ecNumber>
    </recommendedName>
</protein>
<dbReference type="Gene3D" id="3.10.270.10">
    <property type="entry name" value="Urate Oxidase"/>
    <property type="match status" value="1"/>
</dbReference>
<dbReference type="OrthoDB" id="9774824at2"/>
<dbReference type="PANTHER" id="PTHR36445">
    <property type="entry name" value="GTP CYCLOHYDROLASE MPTA"/>
    <property type="match status" value="1"/>
</dbReference>
<dbReference type="UniPathway" id="UPA00848">
    <property type="reaction ID" value="UER00151"/>
</dbReference>
<gene>
    <name evidence="2" type="primary">folE2</name>
    <name evidence="3" type="ORF">CK503_13165</name>
</gene>
<keyword evidence="1 2" id="KW-0378">Hydrolase</keyword>
<dbReference type="InterPro" id="IPR022838">
    <property type="entry name" value="GTP_cyclohydrolase_FolE2"/>
</dbReference>
<dbReference type="PANTHER" id="PTHR36445:SF1">
    <property type="entry name" value="GTP CYCLOHYDROLASE MPTA"/>
    <property type="match status" value="1"/>
</dbReference>
<feature type="site" description="May be catalytically important" evidence="2">
    <location>
        <position position="174"/>
    </location>
</feature>
<evidence type="ECO:0000256" key="2">
    <source>
        <dbReference type="HAMAP-Rule" id="MF_01527"/>
    </source>
</evidence>
<dbReference type="InterPro" id="IPR003801">
    <property type="entry name" value="GTP_cyclohydrolase_FolE2/MptA"/>
</dbReference>
<sequence length="299" mass="34321">MISTKLKRHYDPTFTVSDDYKASLPDLQNGPASLIEGADVPIQQVGISNFKLPLKYPRPDGELLTLETSVDGYVGLEAGKKGINMSRIMRSFYNFEDDVFHPDKLEEILKTYREELNTQTAYLRLSFNYPIKQESLRSGLEGYQYYTVSIEGTMDADGQFRKFMHLDFEYSSACPCSYELSEHARETREVASIPHSQRSIANLTVELNEEIFVEDLVNHCREALMTETQVMVKREDEQAFAEMNGAYQKFVEDAARLLYEQLNDEGRIHDFVIRCTHMESLHSHDAVSRICKGVKNGLR</sequence>
<dbReference type="AlphaFoldDB" id="A0A2A2G8G6"/>
<dbReference type="EC" id="3.5.4.16" evidence="2"/>
<name>A0A2A2G8G6_9BACT</name>
<dbReference type="GO" id="GO:0046654">
    <property type="term" value="P:tetrahydrofolate biosynthetic process"/>
    <property type="evidence" value="ECO:0007669"/>
    <property type="project" value="UniProtKB-UniRule"/>
</dbReference>
<dbReference type="Proteomes" id="UP000218831">
    <property type="component" value="Unassembled WGS sequence"/>
</dbReference>
<evidence type="ECO:0000313" key="4">
    <source>
        <dbReference type="Proteomes" id="UP000218831"/>
    </source>
</evidence>
<dbReference type="GO" id="GO:0003934">
    <property type="term" value="F:GTP cyclohydrolase I activity"/>
    <property type="evidence" value="ECO:0007669"/>
    <property type="project" value="UniProtKB-UniRule"/>
</dbReference>
<dbReference type="Pfam" id="PF02649">
    <property type="entry name" value="GCHY-1"/>
    <property type="match status" value="1"/>
</dbReference>
<dbReference type="HAMAP" id="MF_01527_B">
    <property type="entry name" value="GTP_cyclohydrol_B"/>
    <property type="match status" value="1"/>
</dbReference>
<dbReference type="NCBIfam" id="NF010200">
    <property type="entry name" value="PRK13674.1-1"/>
    <property type="match status" value="1"/>
</dbReference>
<comment type="catalytic activity">
    <reaction evidence="2">
        <text>GTP + H2O = 7,8-dihydroneopterin 3'-triphosphate + formate + H(+)</text>
        <dbReference type="Rhea" id="RHEA:17473"/>
        <dbReference type="ChEBI" id="CHEBI:15377"/>
        <dbReference type="ChEBI" id="CHEBI:15378"/>
        <dbReference type="ChEBI" id="CHEBI:15740"/>
        <dbReference type="ChEBI" id="CHEBI:37565"/>
        <dbReference type="ChEBI" id="CHEBI:58462"/>
        <dbReference type="EC" id="3.5.4.16"/>
    </reaction>
</comment>
<evidence type="ECO:0000313" key="3">
    <source>
        <dbReference type="EMBL" id="PAU93113.1"/>
    </source>
</evidence>
<organism evidence="3 4">
    <name type="scientific">Fodinibius salipaludis</name>
    <dbReference type="NCBI Taxonomy" id="2032627"/>
    <lineage>
        <taxon>Bacteria</taxon>
        <taxon>Pseudomonadati</taxon>
        <taxon>Balneolota</taxon>
        <taxon>Balneolia</taxon>
        <taxon>Balneolales</taxon>
        <taxon>Balneolaceae</taxon>
        <taxon>Fodinibius</taxon>
    </lineage>
</organism>
<evidence type="ECO:0000256" key="1">
    <source>
        <dbReference type="ARBA" id="ARBA00022801"/>
    </source>
</evidence>